<comment type="caution">
    <text evidence="2">The sequence shown here is derived from an EMBL/GenBank/DDBJ whole genome shotgun (WGS) entry which is preliminary data.</text>
</comment>
<evidence type="ECO:0000313" key="2">
    <source>
        <dbReference type="EMBL" id="OGG10003.1"/>
    </source>
</evidence>
<dbReference type="AlphaFoldDB" id="A0A1F5ZCG9"/>
<proteinExistence type="predicted"/>
<organism evidence="2 3">
    <name type="scientific">Candidatus Gottesmanbacteria bacterium RBG_16_43_7</name>
    <dbReference type="NCBI Taxonomy" id="1798373"/>
    <lineage>
        <taxon>Bacteria</taxon>
        <taxon>Candidatus Gottesmaniibacteriota</taxon>
    </lineage>
</organism>
<gene>
    <name evidence="2" type="ORF">A2154_05125</name>
</gene>
<feature type="region of interest" description="Disordered" evidence="1">
    <location>
        <begin position="62"/>
        <end position="81"/>
    </location>
</feature>
<evidence type="ECO:0000256" key="1">
    <source>
        <dbReference type="SAM" id="MobiDB-lite"/>
    </source>
</evidence>
<protein>
    <submittedName>
        <fullName evidence="2">Uncharacterized protein</fullName>
    </submittedName>
</protein>
<dbReference type="EMBL" id="MFJC01000007">
    <property type="protein sequence ID" value="OGG10003.1"/>
    <property type="molecule type" value="Genomic_DNA"/>
</dbReference>
<dbReference type="Proteomes" id="UP000176854">
    <property type="component" value="Unassembled WGS sequence"/>
</dbReference>
<sequence length="220" mass="24777">MGFALIDNESLADVLNKYPHVARLPLEKILGESRPSVYILPQLPEAGISGVLFQHQLPEGVPAPTVAKSQGPKRRPESPITVTDSQLSRLFEKYPPISVLWETDRAWVSGPDGAKYTSNSIVERLFERTDDPDNPRIKNFSVYLAELKLKVNLRLGYTLPKDQTQLITAAYVQALLEVQSELEQSNQHRQVHLRQQPLPAAELFPPQLCERLKKKRLPAA</sequence>
<dbReference type="STRING" id="1798373.A2154_05125"/>
<name>A0A1F5ZCG9_9BACT</name>
<reference evidence="2 3" key="1">
    <citation type="journal article" date="2016" name="Nat. Commun.">
        <title>Thousands of microbial genomes shed light on interconnected biogeochemical processes in an aquifer system.</title>
        <authorList>
            <person name="Anantharaman K."/>
            <person name="Brown C.T."/>
            <person name="Hug L.A."/>
            <person name="Sharon I."/>
            <person name="Castelle C.J."/>
            <person name="Probst A.J."/>
            <person name="Thomas B.C."/>
            <person name="Singh A."/>
            <person name="Wilkins M.J."/>
            <person name="Karaoz U."/>
            <person name="Brodie E.L."/>
            <person name="Williams K.H."/>
            <person name="Hubbard S.S."/>
            <person name="Banfield J.F."/>
        </authorList>
    </citation>
    <scope>NUCLEOTIDE SEQUENCE [LARGE SCALE GENOMIC DNA]</scope>
</reference>
<accession>A0A1F5ZCG9</accession>
<evidence type="ECO:0000313" key="3">
    <source>
        <dbReference type="Proteomes" id="UP000176854"/>
    </source>
</evidence>